<reference evidence="2" key="1">
    <citation type="submission" date="2018-04" db="EMBL/GenBank/DDBJ databases">
        <title>Complete genome of Antarctic heterotrophic bacterium Hymenobacter nivis.</title>
        <authorList>
            <person name="Terashima M."/>
        </authorList>
    </citation>
    <scope>NUCLEOTIDE SEQUENCE [LARGE SCALE GENOMIC DNA]</scope>
    <source>
        <strain evidence="2">NBRC 111535</strain>
    </source>
</reference>
<accession>A0A2Z3GL77</accession>
<name>A0A2Z3GL77_9BACT</name>
<dbReference type="OrthoDB" id="1270539at2"/>
<keyword evidence="2" id="KW-1185">Reference proteome</keyword>
<sequence length="83" mass="8720">MTLLHLHKARLDLSSIQPGGRCARTHNGGAAIDHQGRKAARTTNLLLPADKTGPPLACASPQAGNHHNLFATETSFGELCALV</sequence>
<gene>
    <name evidence="1" type="ORF">DDQ68_03335</name>
</gene>
<dbReference type="Proteomes" id="UP000245999">
    <property type="component" value="Chromosome"/>
</dbReference>
<dbReference type="KEGG" id="hnv:DDQ68_03335"/>
<dbReference type="AlphaFoldDB" id="A0A2Z3GL77"/>
<protein>
    <submittedName>
        <fullName evidence="1">Uncharacterized protein</fullName>
    </submittedName>
</protein>
<evidence type="ECO:0000313" key="1">
    <source>
        <dbReference type="EMBL" id="AWM31906.1"/>
    </source>
</evidence>
<dbReference type="RefSeq" id="WP_109654824.1">
    <property type="nucleotide sequence ID" value="NZ_CP029145.1"/>
</dbReference>
<dbReference type="EMBL" id="CP029145">
    <property type="protein sequence ID" value="AWM31906.1"/>
    <property type="molecule type" value="Genomic_DNA"/>
</dbReference>
<evidence type="ECO:0000313" key="2">
    <source>
        <dbReference type="Proteomes" id="UP000245999"/>
    </source>
</evidence>
<proteinExistence type="predicted"/>
<organism evidence="1 2">
    <name type="scientific">Hymenobacter nivis</name>
    <dbReference type="NCBI Taxonomy" id="1850093"/>
    <lineage>
        <taxon>Bacteria</taxon>
        <taxon>Pseudomonadati</taxon>
        <taxon>Bacteroidota</taxon>
        <taxon>Cytophagia</taxon>
        <taxon>Cytophagales</taxon>
        <taxon>Hymenobacteraceae</taxon>
        <taxon>Hymenobacter</taxon>
    </lineage>
</organism>